<feature type="binding site" evidence="1">
    <location>
        <position position="185"/>
    </location>
    <ligand>
        <name>Mg(2+)</name>
        <dbReference type="ChEBI" id="CHEBI:18420"/>
    </ligand>
</feature>
<reference evidence="3" key="1">
    <citation type="submission" date="2016-11" db="EMBL/GenBank/DDBJ databases">
        <authorList>
            <person name="Varghese N."/>
            <person name="Submissions S."/>
        </authorList>
    </citation>
    <scope>NUCLEOTIDE SEQUENCE [LARGE SCALE GENOMIC DNA]</scope>
    <source>
        <strain evidence="3">DSM 22638</strain>
    </source>
</reference>
<evidence type="ECO:0000313" key="3">
    <source>
        <dbReference type="Proteomes" id="UP000184532"/>
    </source>
</evidence>
<dbReference type="Gene3D" id="3.50.30.40">
    <property type="entry name" value="Ribonuclease E inhibitor RraA/RraA-like"/>
    <property type="match status" value="1"/>
</dbReference>
<comment type="cofactor">
    <cofactor evidence="1">
        <name>Mg(2+)</name>
        <dbReference type="ChEBI" id="CHEBI:18420"/>
    </cofactor>
</comment>
<feature type="binding site" evidence="1">
    <location>
        <begin position="162"/>
        <end position="165"/>
    </location>
    <ligand>
        <name>substrate</name>
    </ligand>
</feature>
<gene>
    <name evidence="2" type="ORF">SAMN04488116_0308</name>
</gene>
<dbReference type="SUPFAM" id="SSF89562">
    <property type="entry name" value="RraA-like"/>
    <property type="match status" value="1"/>
</dbReference>
<dbReference type="EMBL" id="FQWL01000001">
    <property type="protein sequence ID" value="SHG21172.1"/>
    <property type="molecule type" value="Genomic_DNA"/>
</dbReference>
<name>A0A1M5HZ74_9FLAO</name>
<dbReference type="STRING" id="570519.SAMN04488116_0308"/>
<organism evidence="2 3">
    <name type="scientific">Flagellimonas flava</name>
    <dbReference type="NCBI Taxonomy" id="570519"/>
    <lineage>
        <taxon>Bacteria</taxon>
        <taxon>Pseudomonadati</taxon>
        <taxon>Bacteroidota</taxon>
        <taxon>Flavobacteriia</taxon>
        <taxon>Flavobacteriales</taxon>
        <taxon>Flavobacteriaceae</taxon>
        <taxon>Flagellimonas</taxon>
    </lineage>
</organism>
<protein>
    <submittedName>
        <fullName evidence="2">Regulator of RNase E activity RraA</fullName>
    </submittedName>
</protein>
<evidence type="ECO:0000313" key="2">
    <source>
        <dbReference type="EMBL" id="SHG21172.1"/>
    </source>
</evidence>
<dbReference type="GO" id="GO:0046872">
    <property type="term" value="F:metal ion binding"/>
    <property type="evidence" value="ECO:0007669"/>
    <property type="project" value="UniProtKB-KW"/>
</dbReference>
<dbReference type="Pfam" id="PF03737">
    <property type="entry name" value="RraA-like"/>
    <property type="match status" value="1"/>
</dbReference>
<dbReference type="AlphaFoldDB" id="A0A1M5HZ74"/>
<dbReference type="Proteomes" id="UP000184532">
    <property type="component" value="Unassembled WGS sequence"/>
</dbReference>
<evidence type="ECO:0000256" key="1">
    <source>
        <dbReference type="PIRSR" id="PIRSR605493-1"/>
    </source>
</evidence>
<keyword evidence="1" id="KW-0479">Metal-binding</keyword>
<accession>A0A1M5HZ74</accession>
<proteinExistence type="predicted"/>
<dbReference type="InterPro" id="IPR036704">
    <property type="entry name" value="RraA/RraA-like_sf"/>
</dbReference>
<sequence>MTLIKHFEMKLHDILSLLLVFSVLAVGNLQAQTLTKSQMEFLTPQYTGERFDDGRPKVADDVLQRMKKVTIEEAWGVLRNEGYHNQFESGWQPLHDDVPVIGRALTVQYMPNRPDVSDQIKKKGKADGRIGNTNSWPIDMLVEGDVYVADAFGKIVNGTLIGDNLGNSIYAKSKNGVVFNASSRDMEGLSEIEGFNAFVRGWDPSFLTEVMLLSINTPIRMGAATVLPGDIVLAKKEGVMFIPAHLAEKVVVTSEVVRLRDLFGITRLKEGKYTPGQIDNKWTEEIEKDFSQWLRNHIDELPVPKEQVKELLEKRMW</sequence>
<dbReference type="InterPro" id="IPR005493">
    <property type="entry name" value="RraA/RraA-like"/>
</dbReference>
<feature type="binding site" evidence="1">
    <location>
        <position position="184"/>
    </location>
    <ligand>
        <name>substrate</name>
    </ligand>
</feature>
<keyword evidence="1" id="KW-0460">Magnesium</keyword>
<keyword evidence="3" id="KW-1185">Reference proteome</keyword>